<dbReference type="PANTHER" id="PTHR37692:SF1">
    <property type="entry name" value="DUF420 DOMAIN-CONTAINING PROTEIN"/>
    <property type="match status" value="1"/>
</dbReference>
<keyword evidence="1" id="KW-0472">Membrane</keyword>
<feature type="transmembrane region" description="Helical" evidence="1">
    <location>
        <begin position="85"/>
        <end position="102"/>
    </location>
</feature>
<keyword evidence="3" id="KW-1185">Reference proteome</keyword>
<dbReference type="AlphaFoldDB" id="A0A0P7GZ49"/>
<dbReference type="PANTHER" id="PTHR37692">
    <property type="entry name" value="HYPOTHETICAL MEMBRANE SPANNING PROTEIN"/>
    <property type="match status" value="1"/>
</dbReference>
<accession>A0A0P7GZ49</accession>
<gene>
    <name evidence="2" type="ORF">SY89_01557</name>
</gene>
<dbReference type="RefSeq" id="WP_054583663.1">
    <property type="nucleotide sequence ID" value="NZ_LGUC01000001.1"/>
</dbReference>
<dbReference type="PATRIC" id="fig|699431.3.peg.1593"/>
<dbReference type="STRING" id="699431.SY89_01557"/>
<dbReference type="Pfam" id="PF04238">
    <property type="entry name" value="DUF420"/>
    <property type="match status" value="1"/>
</dbReference>
<feature type="transmembrane region" description="Helical" evidence="1">
    <location>
        <begin position="14"/>
        <end position="39"/>
    </location>
</feature>
<comment type="caution">
    <text evidence="2">The sequence shown here is derived from an EMBL/GenBank/DDBJ whole genome shotgun (WGS) entry which is preliminary data.</text>
</comment>
<feature type="transmembrane region" description="Helical" evidence="1">
    <location>
        <begin position="51"/>
        <end position="73"/>
    </location>
</feature>
<keyword evidence="1" id="KW-1133">Transmembrane helix</keyword>
<reference evidence="3" key="1">
    <citation type="submission" date="2013-11" db="EMBL/GenBank/DDBJ databases">
        <authorList>
            <person name="Hoang H.T."/>
            <person name="Killian M.L."/>
            <person name="Madson D.M."/>
            <person name="Arruda P.H.E."/>
            <person name="Sun D."/>
            <person name="Schwartz K.J."/>
            <person name="Yoon K."/>
        </authorList>
    </citation>
    <scope>NUCLEOTIDE SEQUENCE [LARGE SCALE GENOMIC DNA]</scope>
    <source>
        <strain evidence="3">CDK2</strain>
    </source>
</reference>
<dbReference type="OrthoDB" id="213478at2157"/>
<sequence length="201" mass="21838">MLDPLRSRARDRPLATVAVLSVLGYALVIGTFAGAIPAAAFPDLTNAQVNLFSHAIAAINTTATLLLVFGWKWIRDGKVEKHRKAMGSAFGLIMVFLVLYLWKIGGGGTKELVGAPDPVYYAYLLMLAIHIILSVVAVPVVLYALVLGLTHTPRELREETPHRKVGRIAAGSWILSLSMGVLTYVILNWIYSYEFAAGTGM</sequence>
<dbReference type="InterPro" id="IPR007352">
    <property type="entry name" value="DUF420"/>
</dbReference>
<evidence type="ECO:0000313" key="2">
    <source>
        <dbReference type="EMBL" id="KPN30817.1"/>
    </source>
</evidence>
<name>A0A0P7GZ49_9EURY</name>
<organism evidence="2 3">
    <name type="scientific">Halolamina pelagica</name>
    <dbReference type="NCBI Taxonomy" id="699431"/>
    <lineage>
        <taxon>Archaea</taxon>
        <taxon>Methanobacteriati</taxon>
        <taxon>Methanobacteriota</taxon>
        <taxon>Stenosarchaea group</taxon>
        <taxon>Halobacteria</taxon>
        <taxon>Halobacteriales</taxon>
        <taxon>Haloferacaceae</taxon>
    </lineage>
</organism>
<proteinExistence type="predicted"/>
<evidence type="ECO:0000256" key="1">
    <source>
        <dbReference type="SAM" id="Phobius"/>
    </source>
</evidence>
<dbReference type="EMBL" id="LGUC01000001">
    <property type="protein sequence ID" value="KPN30817.1"/>
    <property type="molecule type" value="Genomic_DNA"/>
</dbReference>
<dbReference type="Proteomes" id="UP000050535">
    <property type="component" value="Unassembled WGS sequence"/>
</dbReference>
<feature type="transmembrane region" description="Helical" evidence="1">
    <location>
        <begin position="122"/>
        <end position="147"/>
    </location>
</feature>
<keyword evidence="1" id="KW-0812">Transmembrane</keyword>
<protein>
    <submittedName>
        <fullName evidence="2">Putative membrane protein</fullName>
    </submittedName>
</protein>
<evidence type="ECO:0000313" key="3">
    <source>
        <dbReference type="Proteomes" id="UP000050535"/>
    </source>
</evidence>
<feature type="transmembrane region" description="Helical" evidence="1">
    <location>
        <begin position="168"/>
        <end position="191"/>
    </location>
</feature>